<name>A0AAE1Z2Z9_9LAMI</name>
<feature type="compositionally biased region" description="Polar residues" evidence="2">
    <location>
        <begin position="45"/>
        <end position="62"/>
    </location>
</feature>
<evidence type="ECO:0000313" key="4">
    <source>
        <dbReference type="Proteomes" id="UP001293254"/>
    </source>
</evidence>
<proteinExistence type="predicted"/>
<reference evidence="3" key="2">
    <citation type="journal article" date="2024" name="Plant">
        <title>Genomic evolution and insights into agronomic trait innovations of Sesamum species.</title>
        <authorList>
            <person name="Miao H."/>
            <person name="Wang L."/>
            <person name="Qu L."/>
            <person name="Liu H."/>
            <person name="Sun Y."/>
            <person name="Le M."/>
            <person name="Wang Q."/>
            <person name="Wei S."/>
            <person name="Zheng Y."/>
            <person name="Lin W."/>
            <person name="Duan Y."/>
            <person name="Cao H."/>
            <person name="Xiong S."/>
            <person name="Wang X."/>
            <person name="Wei L."/>
            <person name="Li C."/>
            <person name="Ma Q."/>
            <person name="Ju M."/>
            <person name="Zhao R."/>
            <person name="Li G."/>
            <person name="Mu C."/>
            <person name="Tian Q."/>
            <person name="Mei H."/>
            <person name="Zhang T."/>
            <person name="Gao T."/>
            <person name="Zhang H."/>
        </authorList>
    </citation>
    <scope>NUCLEOTIDE SEQUENCE</scope>
    <source>
        <tissue evidence="3">Leaf</tissue>
    </source>
</reference>
<protein>
    <submittedName>
        <fullName evidence="3">Uncharacterized protein</fullName>
    </submittedName>
</protein>
<keyword evidence="4" id="KW-1185">Reference proteome</keyword>
<evidence type="ECO:0000256" key="2">
    <source>
        <dbReference type="SAM" id="MobiDB-lite"/>
    </source>
</evidence>
<dbReference type="Proteomes" id="UP001293254">
    <property type="component" value="Unassembled WGS sequence"/>
</dbReference>
<reference evidence="3" key="1">
    <citation type="submission" date="2020-06" db="EMBL/GenBank/DDBJ databases">
        <authorList>
            <person name="Li T."/>
            <person name="Hu X."/>
            <person name="Zhang T."/>
            <person name="Song X."/>
            <person name="Zhang H."/>
            <person name="Dai N."/>
            <person name="Sheng W."/>
            <person name="Hou X."/>
            <person name="Wei L."/>
        </authorList>
    </citation>
    <scope>NUCLEOTIDE SEQUENCE</scope>
    <source>
        <strain evidence="3">3651</strain>
        <tissue evidence="3">Leaf</tissue>
    </source>
</reference>
<keyword evidence="1" id="KW-0175">Coiled coil</keyword>
<feature type="coiled-coil region" evidence="1">
    <location>
        <begin position="164"/>
        <end position="209"/>
    </location>
</feature>
<dbReference type="AlphaFoldDB" id="A0AAE1Z2Z9"/>
<feature type="compositionally biased region" description="Basic and acidic residues" evidence="2">
    <location>
        <begin position="253"/>
        <end position="282"/>
    </location>
</feature>
<gene>
    <name evidence="3" type="ORF">Salat_0469400</name>
</gene>
<feature type="region of interest" description="Disordered" evidence="2">
    <location>
        <begin position="1"/>
        <end position="113"/>
    </location>
</feature>
<organism evidence="3 4">
    <name type="scientific">Sesamum alatum</name>
    <dbReference type="NCBI Taxonomy" id="300844"/>
    <lineage>
        <taxon>Eukaryota</taxon>
        <taxon>Viridiplantae</taxon>
        <taxon>Streptophyta</taxon>
        <taxon>Embryophyta</taxon>
        <taxon>Tracheophyta</taxon>
        <taxon>Spermatophyta</taxon>
        <taxon>Magnoliopsida</taxon>
        <taxon>eudicotyledons</taxon>
        <taxon>Gunneridae</taxon>
        <taxon>Pentapetalae</taxon>
        <taxon>asterids</taxon>
        <taxon>lamiids</taxon>
        <taxon>Lamiales</taxon>
        <taxon>Pedaliaceae</taxon>
        <taxon>Sesamum</taxon>
    </lineage>
</organism>
<feature type="compositionally biased region" description="Gly residues" evidence="2">
    <location>
        <begin position="26"/>
        <end position="39"/>
    </location>
</feature>
<evidence type="ECO:0000256" key="1">
    <source>
        <dbReference type="SAM" id="Coils"/>
    </source>
</evidence>
<feature type="region of interest" description="Disordered" evidence="2">
    <location>
        <begin position="231"/>
        <end position="300"/>
    </location>
</feature>
<dbReference type="EMBL" id="JACGWO010000001">
    <property type="protein sequence ID" value="KAK4441345.1"/>
    <property type="molecule type" value="Genomic_DNA"/>
</dbReference>
<dbReference type="PANTHER" id="PTHR34210">
    <property type="entry name" value="OS01G0252900 PROTEIN"/>
    <property type="match status" value="1"/>
</dbReference>
<comment type="caution">
    <text evidence="3">The sequence shown here is derived from an EMBL/GenBank/DDBJ whole genome shotgun (WGS) entry which is preliminary data.</text>
</comment>
<sequence length="300" mass="34503">MEQRIIQNLHRVKGEDETARGTLRGDSGGGGHHAYGGAAGPTHHNQQQNSKSGYYQGRNQEPQPIEKESYQNHNEWRWERDGAQDKLPQTAMSPTAPFSEGQGHEGSRSYYQSQRLDPRMPLEKQGGGDPRSQAHEEDMDIGYEDNHVLQTFEGLEQRFLDDIMKLSKEQIDAEDAENARHRERINLINAQYEEQLGALRARHASQREEFLRMESQARQQQYQQITMEQYPNSSMGPNDPPRGYNAGTPPTGEPHRAYNSDYYDSYRERGRFPGNSRDHGFEPKVPYPRGRAYNSGSRYY</sequence>
<dbReference type="PANTHER" id="PTHR34210:SF1">
    <property type="entry name" value="OS03G0274700 PROTEIN"/>
    <property type="match status" value="1"/>
</dbReference>
<evidence type="ECO:0000313" key="3">
    <source>
        <dbReference type="EMBL" id="KAK4441345.1"/>
    </source>
</evidence>
<accession>A0AAE1Z2Z9</accession>
<feature type="compositionally biased region" description="Basic and acidic residues" evidence="2">
    <location>
        <begin position="64"/>
        <end position="84"/>
    </location>
</feature>